<dbReference type="InterPro" id="IPR036388">
    <property type="entry name" value="WH-like_DNA-bd_sf"/>
</dbReference>
<dbReference type="Pfam" id="PF00392">
    <property type="entry name" value="GntR"/>
    <property type="match status" value="1"/>
</dbReference>
<feature type="domain" description="HTH gntR-type" evidence="4">
    <location>
        <begin position="13"/>
        <end position="81"/>
    </location>
</feature>
<dbReference type="InterPro" id="IPR000524">
    <property type="entry name" value="Tscrpt_reg_HTH_GntR"/>
</dbReference>
<protein>
    <submittedName>
        <fullName evidence="5">GntR family transcriptional regulator</fullName>
    </submittedName>
</protein>
<dbReference type="RefSeq" id="WP_058891074.1">
    <property type="nucleotide sequence ID" value="NZ_LQBL01000027.1"/>
</dbReference>
<dbReference type="GO" id="GO:0003677">
    <property type="term" value="F:DNA binding"/>
    <property type="evidence" value="ECO:0007669"/>
    <property type="project" value="UniProtKB-KW"/>
</dbReference>
<dbReference type="PANTHER" id="PTHR38445">
    <property type="entry name" value="HTH-TYPE TRANSCRIPTIONAL REPRESSOR YTRA"/>
    <property type="match status" value="1"/>
</dbReference>
<dbReference type="STRING" id="767452.AVL62_03735"/>
<dbReference type="OrthoDB" id="4307011at2"/>
<keyword evidence="6" id="KW-1185">Reference proteome</keyword>
<evidence type="ECO:0000256" key="3">
    <source>
        <dbReference type="ARBA" id="ARBA00023163"/>
    </source>
</evidence>
<gene>
    <name evidence="5" type="ORF">AVL62_03735</name>
</gene>
<keyword evidence="2" id="KW-0238">DNA-binding</keyword>
<evidence type="ECO:0000259" key="4">
    <source>
        <dbReference type="PROSITE" id="PS50949"/>
    </source>
</evidence>
<dbReference type="PROSITE" id="PS50949">
    <property type="entry name" value="HTH_GNTR"/>
    <property type="match status" value="1"/>
</dbReference>
<dbReference type="GO" id="GO:0003700">
    <property type="term" value="F:DNA-binding transcription factor activity"/>
    <property type="evidence" value="ECO:0007669"/>
    <property type="project" value="InterPro"/>
</dbReference>
<sequence length="117" mass="12518">MSLSIAVDPGSPTPVFEQVVERVVEAVREGALVPGDRLPPVRRLAADLGIATNTVAKAYRQLEEEGHVETRGRGGTVVRDDLAPVQPARVAAEELVRAARASGLDLSQTVGLLRRSW</sequence>
<keyword evidence="1" id="KW-0805">Transcription regulation</keyword>
<dbReference type="SUPFAM" id="SSF46785">
    <property type="entry name" value="Winged helix' DNA-binding domain"/>
    <property type="match status" value="1"/>
</dbReference>
<evidence type="ECO:0000313" key="5">
    <source>
        <dbReference type="EMBL" id="KUG54341.1"/>
    </source>
</evidence>
<accession>A0A0W8I6Y5</accession>
<name>A0A0W8I6Y5_9MICO</name>
<evidence type="ECO:0000256" key="1">
    <source>
        <dbReference type="ARBA" id="ARBA00023015"/>
    </source>
</evidence>
<dbReference type="Gene3D" id="1.10.10.10">
    <property type="entry name" value="Winged helix-like DNA-binding domain superfamily/Winged helix DNA-binding domain"/>
    <property type="match status" value="1"/>
</dbReference>
<dbReference type="Proteomes" id="UP000054837">
    <property type="component" value="Unassembled WGS sequence"/>
</dbReference>
<proteinExistence type="predicted"/>
<reference evidence="5 6" key="1">
    <citation type="submission" date="2015-12" db="EMBL/GenBank/DDBJ databases">
        <title>Serinicoccus chungangenesis strain CD08_5 genome sequencing and assembly.</title>
        <authorList>
            <person name="Chander A.M."/>
            <person name="Kaur G."/>
            <person name="Nair G.R."/>
            <person name="Dhawan D.K."/>
            <person name="Kochhar R.K."/>
            <person name="Mayilraj S."/>
            <person name="Bhadada S.K."/>
        </authorList>
    </citation>
    <scope>NUCLEOTIDE SEQUENCE [LARGE SCALE GENOMIC DNA]</scope>
    <source>
        <strain evidence="5 6">CD08_5</strain>
    </source>
</reference>
<dbReference type="AlphaFoldDB" id="A0A0W8I6Y5"/>
<dbReference type="SMART" id="SM00345">
    <property type="entry name" value="HTH_GNTR"/>
    <property type="match status" value="1"/>
</dbReference>
<organism evidence="5 6">
    <name type="scientific">Serinicoccus chungangensis</name>
    <dbReference type="NCBI Taxonomy" id="767452"/>
    <lineage>
        <taxon>Bacteria</taxon>
        <taxon>Bacillati</taxon>
        <taxon>Actinomycetota</taxon>
        <taxon>Actinomycetes</taxon>
        <taxon>Micrococcales</taxon>
        <taxon>Ornithinimicrobiaceae</taxon>
        <taxon>Serinicoccus</taxon>
    </lineage>
</organism>
<evidence type="ECO:0000256" key="2">
    <source>
        <dbReference type="ARBA" id="ARBA00023125"/>
    </source>
</evidence>
<dbReference type="CDD" id="cd07377">
    <property type="entry name" value="WHTH_GntR"/>
    <property type="match status" value="1"/>
</dbReference>
<evidence type="ECO:0000313" key="6">
    <source>
        <dbReference type="Proteomes" id="UP000054837"/>
    </source>
</evidence>
<dbReference type="EMBL" id="LQBL01000027">
    <property type="protein sequence ID" value="KUG54341.1"/>
    <property type="molecule type" value="Genomic_DNA"/>
</dbReference>
<dbReference type="InterPro" id="IPR036390">
    <property type="entry name" value="WH_DNA-bd_sf"/>
</dbReference>
<dbReference type="PANTHER" id="PTHR38445:SF9">
    <property type="entry name" value="HTH-TYPE TRANSCRIPTIONAL REPRESSOR YTRA"/>
    <property type="match status" value="1"/>
</dbReference>
<keyword evidence="3" id="KW-0804">Transcription</keyword>
<comment type="caution">
    <text evidence="5">The sequence shown here is derived from an EMBL/GenBank/DDBJ whole genome shotgun (WGS) entry which is preliminary data.</text>
</comment>